<dbReference type="InterPro" id="IPR048405">
    <property type="entry name" value="GldM_Ig-like-1"/>
</dbReference>
<name>A0A5S5DQ65_9FLAO</name>
<dbReference type="Pfam" id="PF12080">
    <property type="entry name" value="GldM_4th"/>
    <property type="match status" value="1"/>
</dbReference>
<reference evidence="5 6" key="1">
    <citation type="submission" date="2019-07" db="EMBL/GenBank/DDBJ databases">
        <title>Genomic Encyclopedia of Type Strains, Phase IV (KMG-IV): sequencing the most valuable type-strain genomes for metagenomic binning, comparative biology and taxonomic classification.</title>
        <authorList>
            <person name="Goeker M."/>
        </authorList>
    </citation>
    <scope>NUCLEOTIDE SEQUENCE [LARGE SCALE GENOMIC DNA]</scope>
    <source>
        <strain evidence="5 6">DSM 18961</strain>
    </source>
</reference>
<evidence type="ECO:0000313" key="5">
    <source>
        <dbReference type="EMBL" id="TYP97865.1"/>
    </source>
</evidence>
<accession>A0A5S5DQ65</accession>
<dbReference type="Proteomes" id="UP000323136">
    <property type="component" value="Unassembled WGS sequence"/>
</dbReference>
<evidence type="ECO:0000313" key="6">
    <source>
        <dbReference type="Proteomes" id="UP000323136"/>
    </source>
</evidence>
<feature type="domain" description="Gliding motility-associated protein GldM first immunoglobulin-like" evidence="3">
    <location>
        <begin position="220"/>
        <end position="319"/>
    </location>
</feature>
<organism evidence="5 6">
    <name type="scientific">Tenacibaculum adriaticum</name>
    <dbReference type="NCBI Taxonomy" id="413713"/>
    <lineage>
        <taxon>Bacteria</taxon>
        <taxon>Pseudomonadati</taxon>
        <taxon>Bacteroidota</taxon>
        <taxon>Flavobacteriia</taxon>
        <taxon>Flavobacteriales</taxon>
        <taxon>Flavobacteriaceae</taxon>
        <taxon>Tenacibaculum</taxon>
    </lineage>
</organism>
<proteinExistence type="predicted"/>
<gene>
    <name evidence="5" type="ORF">C7447_10330</name>
</gene>
<feature type="domain" description="Gliding motility-associated protein GldM N-terminal" evidence="2">
    <location>
        <begin position="31"/>
        <end position="216"/>
    </location>
</feature>
<dbReference type="RefSeq" id="WP_148870214.1">
    <property type="nucleotide sequence ID" value="NZ_VNIA01000003.1"/>
</dbReference>
<dbReference type="InterPro" id="IPR048406">
    <property type="entry name" value="GldM_Ig-like-2"/>
</dbReference>
<dbReference type="AlphaFoldDB" id="A0A5S5DQ65"/>
<feature type="domain" description="Gliding motility-associated protein GldM second immunoglobulin-like" evidence="4">
    <location>
        <begin position="324"/>
        <end position="401"/>
    </location>
</feature>
<keyword evidence="6" id="KW-1185">Reference proteome</keyword>
<dbReference type="NCBIfam" id="TIGR03517">
    <property type="entry name" value="GldM_gliding"/>
    <property type="match status" value="1"/>
</dbReference>
<dbReference type="InterPro" id="IPR022719">
    <property type="entry name" value="Motility-assoc_prot_GldM_C"/>
</dbReference>
<sequence length="509" mass="55489">MAGGKQSPRQRMVNLMYLVFIAMLAMNMSKEVLSAFGLMKEKLSDSNTRATDKNKAAYEALALKASEQEKQYGEAKEKTDSLRVMADDFFNYIEELKTKMTAELEDKTAYESMDKSGFLDQYFFKNGKITNEANEFVGKVNDFREKSLEILGERELATVVAARFNTDDVTNKEGIKQDWLKYNYEGFPLIASLTKLTQIQSDIKTTESDALSALLEKELSAAVSMTNYDAMVVFDKNAYYPGESLSGKIVLGKNDPNLTAEKVVINGKDWPQDKIKAGQVLLDGPAGSVGDKSLTGSFFFKENDSLVEIPIKGGYSVIPKPNEAVISADKMNVVYRGLSNPITISMPGVPSNKVSASAAGLRRIKGDSYMMTPGSGNEVSINVTGDLAGSKITSRKKFRIKDIPPAVGMVRGQYGTVPMPKASLGNISVAAGLPDFLFDLKLNVSSFKVKVPGQVAVPCSGTRMSARAKQAIQKARRGDVVTIFDIKASVSGSSYKIKKVLPVSVEITN</sequence>
<evidence type="ECO:0000259" key="4">
    <source>
        <dbReference type="Pfam" id="PF21602"/>
    </source>
</evidence>
<dbReference type="InterPro" id="IPR019859">
    <property type="entry name" value="Motility-assoc_prot_GldM"/>
</dbReference>
<protein>
    <submittedName>
        <fullName evidence="5">Protein involved in gliding motility GldM</fullName>
    </submittedName>
</protein>
<evidence type="ECO:0000259" key="1">
    <source>
        <dbReference type="Pfam" id="PF12080"/>
    </source>
</evidence>
<evidence type="ECO:0000259" key="3">
    <source>
        <dbReference type="Pfam" id="PF21601"/>
    </source>
</evidence>
<dbReference type="Pfam" id="PF21601">
    <property type="entry name" value="GldM_2nd"/>
    <property type="match status" value="1"/>
</dbReference>
<dbReference type="Pfam" id="PF21602">
    <property type="entry name" value="GldM_3rd"/>
    <property type="match status" value="1"/>
</dbReference>
<evidence type="ECO:0000259" key="2">
    <source>
        <dbReference type="Pfam" id="PF12081"/>
    </source>
</evidence>
<dbReference type="OrthoDB" id="1490890at2"/>
<comment type="caution">
    <text evidence="5">The sequence shown here is derived from an EMBL/GenBank/DDBJ whole genome shotgun (WGS) entry which is preliminary data.</text>
</comment>
<dbReference type="EMBL" id="VNIA01000003">
    <property type="protein sequence ID" value="TYP97865.1"/>
    <property type="molecule type" value="Genomic_DNA"/>
</dbReference>
<feature type="domain" description="Gliding motility-associated protein GldM C-terminal" evidence="1">
    <location>
        <begin position="405"/>
        <end position="508"/>
    </location>
</feature>
<dbReference type="InterPro" id="IPR022720">
    <property type="entry name" value="Motility-assoc_prot_GldM_N"/>
</dbReference>
<dbReference type="Pfam" id="PF12081">
    <property type="entry name" value="GldM_1st"/>
    <property type="match status" value="1"/>
</dbReference>